<organism evidence="2 3">
    <name type="scientific">Acinetobacter corruptisaponis</name>
    <dbReference type="NCBI Taxonomy" id="3045147"/>
    <lineage>
        <taxon>Bacteria</taxon>
        <taxon>Pseudomonadati</taxon>
        <taxon>Pseudomonadota</taxon>
        <taxon>Gammaproteobacteria</taxon>
        <taxon>Moraxellales</taxon>
        <taxon>Moraxellaceae</taxon>
        <taxon>Acinetobacter</taxon>
    </lineage>
</organism>
<dbReference type="Proteomes" id="UP001229836">
    <property type="component" value="Chromosome"/>
</dbReference>
<comment type="similarity">
    <text evidence="1">Belongs to the UPF0166 family.</text>
</comment>
<sequence>MLEVAKTIGLKGATVNNGIQSFDRQGKPHSAHFFELADRPVQIEFIVDIEQEQSLFATLSQENISIFYSKTSTMLVIVVEFGSVGNKENNND</sequence>
<keyword evidence="3" id="KW-1185">Reference proteome</keyword>
<accession>A0ABY8S913</accession>
<dbReference type="SUPFAM" id="SSF54913">
    <property type="entry name" value="GlnB-like"/>
    <property type="match status" value="1"/>
</dbReference>
<dbReference type="InterPro" id="IPR003793">
    <property type="entry name" value="UPF0166"/>
</dbReference>
<evidence type="ECO:0000313" key="3">
    <source>
        <dbReference type="Proteomes" id="UP001229836"/>
    </source>
</evidence>
<reference evidence="2 3" key="1">
    <citation type="submission" date="2023-05" db="EMBL/GenBank/DDBJ databases">
        <title>The complete genome of Acinetobacter sp. nov KCTC 92772.</title>
        <authorList>
            <person name="Zhou G."/>
        </authorList>
    </citation>
    <scope>NUCLEOTIDE SEQUENCE [LARGE SCALE GENOMIC DNA]</scope>
    <source>
        <strain evidence="2 3">KCTC 92772</strain>
    </source>
</reference>
<gene>
    <name evidence="2" type="ORF">QLH32_01555</name>
</gene>
<dbReference type="InterPro" id="IPR011322">
    <property type="entry name" value="N-reg_PII-like_a/b"/>
</dbReference>
<proteinExistence type="inferred from homology"/>
<dbReference type="EMBL" id="CP125669">
    <property type="protein sequence ID" value="WHP06189.1"/>
    <property type="molecule type" value="Genomic_DNA"/>
</dbReference>
<evidence type="ECO:0000256" key="1">
    <source>
        <dbReference type="ARBA" id="ARBA00010554"/>
    </source>
</evidence>
<dbReference type="Pfam" id="PF02641">
    <property type="entry name" value="DUF190"/>
    <property type="match status" value="1"/>
</dbReference>
<evidence type="ECO:0000313" key="2">
    <source>
        <dbReference type="EMBL" id="WHP06189.1"/>
    </source>
</evidence>
<protein>
    <submittedName>
        <fullName evidence="2">DUF190 domain-containing protein</fullName>
    </submittedName>
</protein>
<name>A0ABY8S913_9GAMM</name>
<dbReference type="RefSeq" id="WP_283267758.1">
    <property type="nucleotide sequence ID" value="NZ_CP125669.1"/>
</dbReference>
<dbReference type="InterPro" id="IPR015867">
    <property type="entry name" value="N-reg_PII/ATP_PRibTrfase_C"/>
</dbReference>
<dbReference type="Gene3D" id="3.30.70.120">
    <property type="match status" value="1"/>
</dbReference>